<evidence type="ECO:0000256" key="3">
    <source>
        <dbReference type="ARBA" id="ARBA00023082"/>
    </source>
</evidence>
<dbReference type="STRING" id="293.GCA_000988015_00612"/>
<dbReference type="Proteomes" id="UP000197024">
    <property type="component" value="Chromosome"/>
</dbReference>
<reference evidence="7 10" key="3">
    <citation type="submission" date="2019-01" db="EMBL/GenBank/DDBJ databases">
        <title>Brevundimonas diminuta Genome sequencing and assembly.</title>
        <authorList>
            <person name="Chen H."/>
        </authorList>
    </citation>
    <scope>NUCLEOTIDE SEQUENCE [LARGE SCALE GENOMIC DNA]</scope>
    <source>
        <strain evidence="7">ATCC</strain>
        <strain evidence="10">ATCC(B) 19146</strain>
    </source>
</reference>
<dbReference type="EMBL" id="CP021995">
    <property type="protein sequence ID" value="ASD28205.1"/>
    <property type="molecule type" value="Genomic_DNA"/>
</dbReference>
<dbReference type="SUPFAM" id="SSF88659">
    <property type="entry name" value="Sigma3 and sigma4 domains of RNA polymerase sigma factors"/>
    <property type="match status" value="1"/>
</dbReference>
<dbReference type="GO" id="GO:0016987">
    <property type="term" value="F:sigma factor activity"/>
    <property type="evidence" value="ECO:0007669"/>
    <property type="project" value="UniProtKB-KW"/>
</dbReference>
<dbReference type="EMBL" id="CP035093">
    <property type="protein sequence ID" value="QAT14865.1"/>
    <property type="molecule type" value="Genomic_DNA"/>
</dbReference>
<dbReference type="Pfam" id="PF08281">
    <property type="entry name" value="Sigma70_r4_2"/>
    <property type="match status" value="1"/>
</dbReference>
<dbReference type="PANTHER" id="PTHR43133:SF63">
    <property type="entry name" value="RNA POLYMERASE SIGMA FACTOR FECI-RELATED"/>
    <property type="match status" value="1"/>
</dbReference>
<reference evidence="8 11" key="4">
    <citation type="submission" date="2020-12" db="EMBL/GenBank/DDBJ databases">
        <title>FDA dAtabase for Regulatory Grade micrObial Sequences (FDA-ARGOS): Supporting development and validation of Infectious Disease Dx tests.</title>
        <authorList>
            <person name="Kerrigan L."/>
            <person name="Long C."/>
            <person name="Tallon L."/>
            <person name="Sadzewicz L."/>
            <person name="Zhao X."/>
            <person name="Boylan J."/>
            <person name="Ott S."/>
            <person name="Bowen H."/>
            <person name="Vavikolanu K."/>
            <person name="Mehta A."/>
            <person name="Aluvathingal J."/>
            <person name="Nadendla S."/>
            <person name="Yan Y."/>
            <person name="Sichtig H."/>
        </authorList>
    </citation>
    <scope>NUCLEOTIDE SEQUENCE [LARGE SCALE GENOMIC DNA]</scope>
    <source>
        <strain evidence="8 11">FDAARGOS_1026</strain>
    </source>
</reference>
<evidence type="ECO:0000313" key="7">
    <source>
        <dbReference type="EMBL" id="QAT14865.1"/>
    </source>
</evidence>
<dbReference type="Gene3D" id="1.10.10.10">
    <property type="entry name" value="Winged helix-like DNA-binding domain superfamily/Winged helix DNA-binding domain"/>
    <property type="match status" value="1"/>
</dbReference>
<dbReference type="InterPro" id="IPR036388">
    <property type="entry name" value="WH-like_DNA-bd_sf"/>
</dbReference>
<dbReference type="AlphaFoldDB" id="A0A1Z3M1G4"/>
<dbReference type="SUPFAM" id="SSF88946">
    <property type="entry name" value="Sigma2 domain of RNA polymerase sigma factors"/>
    <property type="match status" value="1"/>
</dbReference>
<evidence type="ECO:0000313" key="9">
    <source>
        <dbReference type="Proteomes" id="UP000197024"/>
    </source>
</evidence>
<dbReference type="RefSeq" id="WP_088411640.1">
    <property type="nucleotide sequence ID" value="NZ_BJNC01000006.1"/>
</dbReference>
<dbReference type="InterPro" id="IPR039425">
    <property type="entry name" value="RNA_pol_sigma-70-like"/>
</dbReference>
<organism evidence="6 9">
    <name type="scientific">Brevundimonas diminuta</name>
    <name type="common">Pseudomonas diminuta</name>
    <dbReference type="NCBI Taxonomy" id="293"/>
    <lineage>
        <taxon>Bacteria</taxon>
        <taxon>Pseudomonadati</taxon>
        <taxon>Pseudomonadota</taxon>
        <taxon>Alphaproteobacteria</taxon>
        <taxon>Caulobacterales</taxon>
        <taxon>Caulobacteraceae</taxon>
        <taxon>Brevundimonas</taxon>
    </lineage>
</organism>
<dbReference type="GO" id="GO:0003677">
    <property type="term" value="F:DNA binding"/>
    <property type="evidence" value="ECO:0007669"/>
    <property type="project" value="InterPro"/>
</dbReference>
<name>A0A1Z3M1G4_BREDI</name>
<evidence type="ECO:0000313" key="11">
    <source>
        <dbReference type="Proteomes" id="UP000596117"/>
    </source>
</evidence>
<dbReference type="EMBL" id="CP066026">
    <property type="protein sequence ID" value="QQB87754.1"/>
    <property type="molecule type" value="Genomic_DNA"/>
</dbReference>
<dbReference type="PANTHER" id="PTHR43133">
    <property type="entry name" value="RNA POLYMERASE ECF-TYPE SIGMA FACTO"/>
    <property type="match status" value="1"/>
</dbReference>
<dbReference type="InterPro" id="IPR013249">
    <property type="entry name" value="RNA_pol_sigma70_r4_t2"/>
</dbReference>
<keyword evidence="3" id="KW-0731">Sigma factor</keyword>
<keyword evidence="11" id="KW-1185">Reference proteome</keyword>
<evidence type="ECO:0000256" key="2">
    <source>
        <dbReference type="ARBA" id="ARBA00023015"/>
    </source>
</evidence>
<keyword evidence="4" id="KW-0804">Transcription</keyword>
<dbReference type="Gene3D" id="1.10.1740.10">
    <property type="match status" value="1"/>
</dbReference>
<dbReference type="InterPro" id="IPR013325">
    <property type="entry name" value="RNA_pol_sigma_r2"/>
</dbReference>
<dbReference type="KEGG" id="bdm:EQG53_11100"/>
<dbReference type="Proteomes" id="UP000596117">
    <property type="component" value="Chromosome"/>
</dbReference>
<evidence type="ECO:0000256" key="1">
    <source>
        <dbReference type="ARBA" id="ARBA00010641"/>
    </source>
</evidence>
<gene>
    <name evidence="6" type="ORF">CD943_15665</name>
    <name evidence="7" type="ORF">EQG53_11100</name>
    <name evidence="8" type="ORF">I6H83_11340</name>
</gene>
<dbReference type="InterPro" id="IPR013324">
    <property type="entry name" value="RNA_pol_sigma_r3/r4-like"/>
</dbReference>
<reference evidence="6 9" key="2">
    <citation type="submission" date="2017-06" db="EMBL/GenBank/DDBJ databases">
        <authorList>
            <person name="Kim H.J."/>
            <person name="Triplett B.A."/>
        </authorList>
    </citation>
    <scope>NUCLEOTIDE SEQUENCE [LARGE SCALE GENOMIC DNA]</scope>
    <source>
        <strain evidence="6 9">BZC3</strain>
    </source>
</reference>
<comment type="similarity">
    <text evidence="1">Belongs to the sigma-70 factor family. ECF subfamily.</text>
</comment>
<evidence type="ECO:0000313" key="6">
    <source>
        <dbReference type="EMBL" id="ASD28205.1"/>
    </source>
</evidence>
<evidence type="ECO:0000313" key="10">
    <source>
        <dbReference type="Proteomes" id="UP000287388"/>
    </source>
</evidence>
<dbReference type="Proteomes" id="UP000287388">
    <property type="component" value="Chromosome"/>
</dbReference>
<keyword evidence="2" id="KW-0805">Transcription regulation</keyword>
<dbReference type="CDD" id="cd06171">
    <property type="entry name" value="Sigma70_r4"/>
    <property type="match status" value="1"/>
</dbReference>
<feature type="domain" description="RNA polymerase sigma factor 70 region 4 type 2" evidence="5">
    <location>
        <begin position="126"/>
        <end position="177"/>
    </location>
</feature>
<evidence type="ECO:0000313" key="8">
    <source>
        <dbReference type="EMBL" id="QQB87754.1"/>
    </source>
</evidence>
<reference evidence="6 9" key="1">
    <citation type="submission" date="2017-06" db="EMBL/GenBank/DDBJ databases">
        <title>Biodegradation of gentamicin by bacterial consortia AMQD4 in synthetic medium and raw gentamicin sewage.</title>
        <authorList>
            <person name="Chang H."/>
            <person name="Feng Y."/>
            <person name="Li Z."/>
            <person name="Xue J."/>
            <person name="Cheng D."/>
        </authorList>
    </citation>
    <scope>NUCLEOTIDE SEQUENCE [LARGE SCALE GENOMIC DNA]</scope>
    <source>
        <strain evidence="6 9">BZC3</strain>
    </source>
</reference>
<dbReference type="InterPro" id="IPR014284">
    <property type="entry name" value="RNA_pol_sigma-70_dom"/>
</dbReference>
<evidence type="ECO:0000259" key="5">
    <source>
        <dbReference type="Pfam" id="PF08281"/>
    </source>
</evidence>
<dbReference type="NCBIfam" id="TIGR02937">
    <property type="entry name" value="sigma70-ECF"/>
    <property type="match status" value="1"/>
</dbReference>
<proteinExistence type="inferred from homology"/>
<accession>A0A1Z3M1G4</accession>
<evidence type="ECO:0000256" key="4">
    <source>
        <dbReference type="ARBA" id="ARBA00023163"/>
    </source>
</evidence>
<sequence length="186" mass="21067">MNRQPSQPFDMDDATSALTRDEGFAALTRRLRAPLTHFFLRRSKSSADAEEMVQDLFLRLMRRADLMSLQNVDGYVFEAAANIARDRGRYEQARGRGLHVEINDAVAEYDAPDAEQIIAGRQRLKRMLAALDALPPRARAVVILRRFENLTYPQIAQRLGISVSAVEKHMVRAMSALRVDLVEGDR</sequence>
<dbReference type="GO" id="GO:0006352">
    <property type="term" value="P:DNA-templated transcription initiation"/>
    <property type="evidence" value="ECO:0007669"/>
    <property type="project" value="InterPro"/>
</dbReference>
<protein>
    <submittedName>
        <fullName evidence="6">RNA polymerase subunit sigma-24</fullName>
    </submittedName>
    <submittedName>
        <fullName evidence="7">Sigma-70 family RNA polymerase sigma factor</fullName>
    </submittedName>
</protein>